<reference evidence="11 12" key="1">
    <citation type="journal article" date="2019" name="Sci. Rep.">
        <title>Comparative genomics of chytrid fungi reveal insights into the obligate biotrophic and pathogenic lifestyle of Synchytrium endobioticum.</title>
        <authorList>
            <person name="van de Vossenberg B.T.L.H."/>
            <person name="Warris S."/>
            <person name="Nguyen H.D.T."/>
            <person name="van Gent-Pelzer M.P.E."/>
            <person name="Joly D.L."/>
            <person name="van de Geest H.C."/>
            <person name="Bonants P.J.M."/>
            <person name="Smith D.S."/>
            <person name="Levesque C.A."/>
            <person name="van der Lee T.A.J."/>
        </authorList>
    </citation>
    <scope>NUCLEOTIDE SEQUENCE [LARGE SCALE GENOMIC DNA]</scope>
    <source>
        <strain evidence="11 12">MB42</strain>
    </source>
</reference>
<sequence length="320" mass="36214">MEQSMTSTMNMETITEHLGFAPSQLIDDVINSVNELLYQTMTELAKFVDDELLNIGDEENDGNDQEAEHGMTEIETLMENAIDKNFDKFELFVTKNVFAIPPGLNIPSPQYQGLNLNVKPAEEDEIDRELMAVRTRLFTSRMLQRRLESETDFTKQQLGILEIVRNSLLVRIDEIPQQANVSPLLLSVTQLEASIKSMRTAYKNVTGQLSSSDDTTRSTKIAQLVESATKRSQYLTSTIARHMEERRNNVKHDISDGENDAINGSNDEQRKREKRRRSSWAGTGLATPAKKLDCDTEVKEAENIGGSRDIEAFRQLLNLI</sequence>
<evidence type="ECO:0000256" key="2">
    <source>
        <dbReference type="ARBA" id="ARBA00008643"/>
    </source>
</evidence>
<keyword evidence="6" id="KW-0995">Kinetochore</keyword>
<dbReference type="GO" id="GO:0051301">
    <property type="term" value="P:cell division"/>
    <property type="evidence" value="ECO:0007669"/>
    <property type="project" value="UniProtKB-KW"/>
</dbReference>
<evidence type="ECO:0000256" key="5">
    <source>
        <dbReference type="ARBA" id="ARBA00022776"/>
    </source>
</evidence>
<dbReference type="Pfam" id="PF05859">
    <property type="entry name" value="Mis12"/>
    <property type="match status" value="1"/>
</dbReference>
<organism evidence="11 12">
    <name type="scientific">Synchytrium endobioticum</name>
    <dbReference type="NCBI Taxonomy" id="286115"/>
    <lineage>
        <taxon>Eukaryota</taxon>
        <taxon>Fungi</taxon>
        <taxon>Fungi incertae sedis</taxon>
        <taxon>Chytridiomycota</taxon>
        <taxon>Chytridiomycota incertae sedis</taxon>
        <taxon>Chytridiomycetes</taxon>
        <taxon>Synchytriales</taxon>
        <taxon>Synchytriaceae</taxon>
        <taxon>Synchytrium</taxon>
    </lineage>
</organism>
<gene>
    <name evidence="11" type="ORF">SeMB42_g05861</name>
</gene>
<keyword evidence="8" id="KW-0131">Cell cycle</keyword>
<accession>A0A507CNV8</accession>
<dbReference type="PANTHER" id="PTHR14527">
    <property type="entry name" value="PROTEIN MIS12 HOMOLOG"/>
    <property type="match status" value="1"/>
</dbReference>
<keyword evidence="3" id="KW-0158">Chromosome</keyword>
<evidence type="ECO:0000313" key="11">
    <source>
        <dbReference type="EMBL" id="TPX40822.1"/>
    </source>
</evidence>
<feature type="compositionally biased region" description="Basic and acidic residues" evidence="10">
    <location>
        <begin position="244"/>
        <end position="255"/>
    </location>
</feature>
<evidence type="ECO:0000256" key="1">
    <source>
        <dbReference type="ARBA" id="ARBA00004629"/>
    </source>
</evidence>
<dbReference type="GO" id="GO:0005634">
    <property type="term" value="C:nucleus"/>
    <property type="evidence" value="ECO:0007669"/>
    <property type="project" value="InterPro"/>
</dbReference>
<keyword evidence="9" id="KW-0137">Centromere</keyword>
<dbReference type="Proteomes" id="UP000317494">
    <property type="component" value="Unassembled WGS sequence"/>
</dbReference>
<evidence type="ECO:0000256" key="4">
    <source>
        <dbReference type="ARBA" id="ARBA00022618"/>
    </source>
</evidence>
<evidence type="ECO:0000256" key="3">
    <source>
        <dbReference type="ARBA" id="ARBA00022454"/>
    </source>
</evidence>
<proteinExistence type="inferred from homology"/>
<dbReference type="PANTHER" id="PTHR14527:SF2">
    <property type="entry name" value="PROTEIN MIS12 HOMOLOG"/>
    <property type="match status" value="1"/>
</dbReference>
<comment type="subcellular location">
    <subcellularLocation>
        <location evidence="1">Chromosome</location>
        <location evidence="1">Centromere</location>
        <location evidence="1">Kinetochore</location>
    </subcellularLocation>
</comment>
<dbReference type="AlphaFoldDB" id="A0A507CNV8"/>
<keyword evidence="5" id="KW-0498">Mitosis</keyword>
<evidence type="ECO:0008006" key="13">
    <source>
        <dbReference type="Google" id="ProtNLM"/>
    </source>
</evidence>
<keyword evidence="12" id="KW-1185">Reference proteome</keyword>
<keyword evidence="7" id="KW-0175">Coiled coil</keyword>
<dbReference type="GO" id="GO:0000444">
    <property type="term" value="C:MIS12/MIND type complex"/>
    <property type="evidence" value="ECO:0007669"/>
    <property type="project" value="TreeGrafter"/>
</dbReference>
<keyword evidence="4" id="KW-0132">Cell division</keyword>
<dbReference type="STRING" id="286115.A0A507CNV8"/>
<evidence type="ECO:0000256" key="8">
    <source>
        <dbReference type="ARBA" id="ARBA00023306"/>
    </source>
</evidence>
<evidence type="ECO:0000256" key="9">
    <source>
        <dbReference type="ARBA" id="ARBA00023328"/>
    </source>
</evidence>
<evidence type="ECO:0000256" key="6">
    <source>
        <dbReference type="ARBA" id="ARBA00022838"/>
    </source>
</evidence>
<evidence type="ECO:0000256" key="7">
    <source>
        <dbReference type="ARBA" id="ARBA00023054"/>
    </source>
</evidence>
<dbReference type="GO" id="GO:0051382">
    <property type="term" value="P:kinetochore assembly"/>
    <property type="evidence" value="ECO:0007669"/>
    <property type="project" value="TreeGrafter"/>
</dbReference>
<dbReference type="GO" id="GO:0000070">
    <property type="term" value="P:mitotic sister chromatid segregation"/>
    <property type="evidence" value="ECO:0007669"/>
    <property type="project" value="TreeGrafter"/>
</dbReference>
<feature type="region of interest" description="Disordered" evidence="10">
    <location>
        <begin position="244"/>
        <end position="284"/>
    </location>
</feature>
<dbReference type="EMBL" id="QEAN01000299">
    <property type="protein sequence ID" value="TPX40822.1"/>
    <property type="molecule type" value="Genomic_DNA"/>
</dbReference>
<evidence type="ECO:0000256" key="10">
    <source>
        <dbReference type="SAM" id="MobiDB-lite"/>
    </source>
</evidence>
<evidence type="ECO:0000313" key="12">
    <source>
        <dbReference type="Proteomes" id="UP000317494"/>
    </source>
</evidence>
<comment type="similarity">
    <text evidence="2">Belongs to the mis12 family.</text>
</comment>
<dbReference type="InterPro" id="IPR008685">
    <property type="entry name" value="Centromere_Mis12"/>
</dbReference>
<comment type="caution">
    <text evidence="11">The sequence shown here is derived from an EMBL/GenBank/DDBJ whole genome shotgun (WGS) entry which is preliminary data.</text>
</comment>
<protein>
    <recommendedName>
        <fullName evidence="13">Kinetochore-associated protein MTW1</fullName>
    </recommendedName>
</protein>
<name>A0A507CNV8_9FUNG</name>
<dbReference type="VEuPathDB" id="FungiDB:SeMB42_g05861"/>